<comment type="similarity">
    <text evidence="1">Belongs to the APC10 family.</text>
</comment>
<dbReference type="GO" id="GO:0051301">
    <property type="term" value="P:cell division"/>
    <property type="evidence" value="ECO:0007669"/>
    <property type="project" value="UniProtKB-KW"/>
</dbReference>
<dbReference type="PANTHER" id="PTHR12936">
    <property type="entry name" value="ANAPHASE-PROMOTING COMPLEX 10"/>
    <property type="match status" value="1"/>
</dbReference>
<dbReference type="EMBL" id="JABANM010009832">
    <property type="protein sequence ID" value="KAF4740305.1"/>
    <property type="molecule type" value="Genomic_DNA"/>
</dbReference>
<dbReference type="AlphaFoldDB" id="A0A7J6T5D5"/>
<dbReference type="CDD" id="cd08366">
    <property type="entry name" value="APC10"/>
    <property type="match status" value="1"/>
</dbReference>
<feature type="domain" description="DOC" evidence="7">
    <location>
        <begin position="394"/>
        <end position="613"/>
    </location>
</feature>
<feature type="compositionally biased region" description="Polar residues" evidence="6">
    <location>
        <begin position="398"/>
        <end position="410"/>
    </location>
</feature>
<dbReference type="Proteomes" id="UP000574390">
    <property type="component" value="Unassembled WGS sequence"/>
</dbReference>
<evidence type="ECO:0000256" key="4">
    <source>
        <dbReference type="ARBA" id="ARBA00022786"/>
    </source>
</evidence>
<accession>A0A7J6T5D5</accession>
<gene>
    <name evidence="8" type="primary">ANAPC10_1</name>
    <name evidence="8" type="ORF">FOZ62_021357</name>
</gene>
<dbReference type="GO" id="GO:0005680">
    <property type="term" value="C:anaphase-promoting complex"/>
    <property type="evidence" value="ECO:0007669"/>
    <property type="project" value="InterPro"/>
</dbReference>
<evidence type="ECO:0000256" key="5">
    <source>
        <dbReference type="ARBA" id="ARBA00023306"/>
    </source>
</evidence>
<evidence type="ECO:0000256" key="2">
    <source>
        <dbReference type="ARBA" id="ARBA00022618"/>
    </source>
</evidence>
<evidence type="ECO:0000256" key="1">
    <source>
        <dbReference type="ARBA" id="ARBA00006762"/>
    </source>
</evidence>
<keyword evidence="4" id="KW-0833">Ubl conjugation pathway</keyword>
<dbReference type="SUPFAM" id="SSF49785">
    <property type="entry name" value="Galactose-binding domain-like"/>
    <property type="match status" value="1"/>
</dbReference>
<evidence type="ECO:0000256" key="6">
    <source>
        <dbReference type="SAM" id="MobiDB-lite"/>
    </source>
</evidence>
<feature type="region of interest" description="Disordered" evidence="6">
    <location>
        <begin position="398"/>
        <end position="418"/>
    </location>
</feature>
<dbReference type="SMART" id="SM01337">
    <property type="entry name" value="APC10"/>
    <property type="match status" value="1"/>
</dbReference>
<evidence type="ECO:0000313" key="9">
    <source>
        <dbReference type="Proteomes" id="UP000574390"/>
    </source>
</evidence>
<dbReference type="GO" id="GO:0031145">
    <property type="term" value="P:anaphase-promoting complex-dependent catabolic process"/>
    <property type="evidence" value="ECO:0007669"/>
    <property type="project" value="InterPro"/>
</dbReference>
<protein>
    <submittedName>
        <fullName evidence="8">Anaphase-promoting complex subunit 10</fullName>
    </submittedName>
</protein>
<evidence type="ECO:0000313" key="8">
    <source>
        <dbReference type="EMBL" id="KAF4740305.1"/>
    </source>
</evidence>
<dbReference type="Pfam" id="PF03256">
    <property type="entry name" value="ANAPC10"/>
    <property type="match status" value="1"/>
</dbReference>
<dbReference type="InterPro" id="IPR016901">
    <property type="entry name" value="APC10/Doc1"/>
</dbReference>
<sequence length="704" mass="77541">MLTNAPVASRVAVADQIYGRSRRQKAQPAKGFLNRNSSMEDCNVELDVIPDGDFVAAGRGHSVDDRSVEPELSAPTAAGLEWRFGEDFDQDDPPYDTSEEPPMADAIMGDVPYDERLGLSHDVYSTKLAGHLHQAKPSGLFLPEASVDRRIVSVGSPTDDDWFDCHHERVSMAAKLLDEATRSLLDPLDTGVLLNRAEASLMNKAMSKSKLLGMCSHRRRALLRELPQTIAQRRSKLSSKGPVVVVVVRSTCCCVFDESTEKGRVVSSSSTPSLVLCELTYCALDEALICRPIRKLAIDSGADLYTGPVIDPEPEDLPLLLEKGQSGCCTVGGEVSMHHLLIGLLYSGPTDCPRCGSGLPPRDESPQMTGQGDPHVLLGAKLLSGIRLPLSFAFQESSSSDQKSVPQQPGTWGGSPGISDRCRWSLSSAKPGYGVLQLRDNCEETFWQSDAMSAIARSMDDQRVQPGVVNHSIDLEFINGLEKVTEVHLFVSYKADESYTPSVISVRMGNTLFDLNEVQRLTLYQPEGWIIIPLALVSAPDNPDYYLQRGVTFRDDIVAQLFVRTFYLQLAVLSNHQIEELLSEERRLENTENMTVLHRMLGDLKCRQFRRPEIEPRAAGYLKNNHETRKLSQHPMDAGLEASQGSGFLLIHSDNDTRVYHDGTTLAVDPMRPPDHGGVASQLGRKGPFKSAVLNRLRELRAAP</sequence>
<reference evidence="8 9" key="1">
    <citation type="submission" date="2020-04" db="EMBL/GenBank/DDBJ databases">
        <title>Perkinsus olseni comparative genomics.</title>
        <authorList>
            <person name="Bogema D.R."/>
        </authorList>
    </citation>
    <scope>NUCLEOTIDE SEQUENCE [LARGE SCALE GENOMIC DNA]</scope>
    <source>
        <strain evidence="8">ATCC PRA-205</strain>
    </source>
</reference>
<evidence type="ECO:0000256" key="3">
    <source>
        <dbReference type="ARBA" id="ARBA00022776"/>
    </source>
</evidence>
<feature type="non-terminal residue" evidence="8">
    <location>
        <position position="1"/>
    </location>
</feature>
<keyword evidence="2" id="KW-0132">Cell division</keyword>
<evidence type="ECO:0000259" key="7">
    <source>
        <dbReference type="PROSITE" id="PS51284"/>
    </source>
</evidence>
<dbReference type="PROSITE" id="PS51284">
    <property type="entry name" value="DOC"/>
    <property type="match status" value="1"/>
</dbReference>
<dbReference type="InterPro" id="IPR008979">
    <property type="entry name" value="Galactose-bd-like_sf"/>
</dbReference>
<proteinExistence type="inferred from homology"/>
<dbReference type="GO" id="GO:0070979">
    <property type="term" value="P:protein K11-linked ubiquitination"/>
    <property type="evidence" value="ECO:0007669"/>
    <property type="project" value="TreeGrafter"/>
</dbReference>
<comment type="caution">
    <text evidence="8">The sequence shown here is derived from an EMBL/GenBank/DDBJ whole genome shotgun (WGS) entry which is preliminary data.</text>
</comment>
<keyword evidence="3" id="KW-0498">Mitosis</keyword>
<name>A0A7J6T5D5_PEROL</name>
<dbReference type="InterPro" id="IPR004939">
    <property type="entry name" value="APC_su10/DOC_dom"/>
</dbReference>
<organism evidence="8 9">
    <name type="scientific">Perkinsus olseni</name>
    <name type="common">Perkinsus atlanticus</name>
    <dbReference type="NCBI Taxonomy" id="32597"/>
    <lineage>
        <taxon>Eukaryota</taxon>
        <taxon>Sar</taxon>
        <taxon>Alveolata</taxon>
        <taxon>Perkinsozoa</taxon>
        <taxon>Perkinsea</taxon>
        <taxon>Perkinsida</taxon>
        <taxon>Perkinsidae</taxon>
        <taxon>Perkinsus</taxon>
    </lineage>
</organism>
<dbReference type="PANTHER" id="PTHR12936:SF0">
    <property type="entry name" value="ANAPHASE-PROMOTING COMPLEX SUBUNIT 10"/>
    <property type="match status" value="1"/>
</dbReference>
<keyword evidence="5" id="KW-0131">Cell cycle</keyword>
<dbReference type="Gene3D" id="2.60.120.260">
    <property type="entry name" value="Galactose-binding domain-like"/>
    <property type="match status" value="1"/>
</dbReference>